<dbReference type="Proteomes" id="UP000467700">
    <property type="component" value="Unassembled WGS sequence"/>
</dbReference>
<dbReference type="EMBL" id="CACVBS010000035">
    <property type="protein sequence ID" value="CAA7262047.1"/>
    <property type="molecule type" value="Genomic_DNA"/>
</dbReference>
<dbReference type="AlphaFoldDB" id="A0A8S0XPL5"/>
<comment type="caution">
    <text evidence="2">The sequence shown here is derived from an EMBL/GenBank/DDBJ whole genome shotgun (WGS) entry which is preliminary data.</text>
</comment>
<gene>
    <name evidence="2" type="ORF">AAE3_LOCUS4403</name>
</gene>
<organism evidence="2 3">
    <name type="scientific">Cyclocybe aegerita</name>
    <name type="common">Black poplar mushroom</name>
    <name type="synonym">Agrocybe aegerita</name>
    <dbReference type="NCBI Taxonomy" id="1973307"/>
    <lineage>
        <taxon>Eukaryota</taxon>
        <taxon>Fungi</taxon>
        <taxon>Dikarya</taxon>
        <taxon>Basidiomycota</taxon>
        <taxon>Agaricomycotina</taxon>
        <taxon>Agaricomycetes</taxon>
        <taxon>Agaricomycetidae</taxon>
        <taxon>Agaricales</taxon>
        <taxon>Agaricineae</taxon>
        <taxon>Bolbitiaceae</taxon>
        <taxon>Cyclocybe</taxon>
    </lineage>
</organism>
<feature type="region of interest" description="Disordered" evidence="1">
    <location>
        <begin position="1"/>
        <end position="22"/>
    </location>
</feature>
<keyword evidence="3" id="KW-1185">Reference proteome</keyword>
<accession>A0A8S0XPL5</accession>
<sequence>MNLEQALDPASTTPSNEKPMESPLCRRSHLEQFVDYCLDNAALAFDLSSISHLGLQGPNDWGTNHLSRLFPLFWTTLTSLDLCCDSMEEDTNKLSRVIFIVHVDTQASDFEEFRKEIVAQEKH</sequence>
<evidence type="ECO:0000313" key="3">
    <source>
        <dbReference type="Proteomes" id="UP000467700"/>
    </source>
</evidence>
<name>A0A8S0XPL5_CYCAE</name>
<evidence type="ECO:0000313" key="2">
    <source>
        <dbReference type="EMBL" id="CAA7262047.1"/>
    </source>
</evidence>
<reference evidence="2 3" key="1">
    <citation type="submission" date="2020-01" db="EMBL/GenBank/DDBJ databases">
        <authorList>
            <person name="Gupta K D."/>
        </authorList>
    </citation>
    <scope>NUCLEOTIDE SEQUENCE [LARGE SCALE GENOMIC DNA]</scope>
</reference>
<proteinExistence type="predicted"/>
<evidence type="ECO:0000256" key="1">
    <source>
        <dbReference type="SAM" id="MobiDB-lite"/>
    </source>
</evidence>
<protein>
    <submittedName>
        <fullName evidence="2">Uncharacterized protein</fullName>
    </submittedName>
</protein>